<keyword evidence="2" id="KW-1185">Reference proteome</keyword>
<dbReference type="EMBL" id="AOCK01000006">
    <property type="protein sequence ID" value="EMQ98181.1"/>
    <property type="molecule type" value="Genomic_DNA"/>
</dbReference>
<evidence type="ECO:0000313" key="1">
    <source>
        <dbReference type="EMBL" id="EMQ98181.1"/>
    </source>
</evidence>
<accession>M7MT37</accession>
<protein>
    <submittedName>
        <fullName evidence="1">Uncharacterized protein</fullName>
    </submittedName>
</protein>
<dbReference type="Proteomes" id="UP000012015">
    <property type="component" value="Unassembled WGS sequence"/>
</dbReference>
<sequence length="236" mass="25727">MPAWPPRGQRKLFGFLTRKETPFLAHGKRSLCAAAGDRRSSRGATGRTSSISSRKAKLLCIRAEGLHLLRHAELNCCIVQDGALHAGRCWTAADVEDDGARTANSGTFDRKATAVMLTRAHFERVGFAARIQRDYGSPVLVHSADAYRPPLQDLHEKSRWSYPSRYPRAVPILVRMALAGALNTKGITEFLVGGRARAGTTGSSRGHPCSRTYRGALRVVVSSVRHRDLGGRAGDI</sequence>
<evidence type="ECO:0000313" key="2">
    <source>
        <dbReference type="Proteomes" id="UP000012015"/>
    </source>
</evidence>
<dbReference type="eggNOG" id="COG0491">
    <property type="taxonomic scope" value="Bacteria"/>
</dbReference>
<organism evidence="1 2">
    <name type="scientific">Paeniglutamicibacter gangotriensis Lz1y</name>
    <dbReference type="NCBI Taxonomy" id="1276920"/>
    <lineage>
        <taxon>Bacteria</taxon>
        <taxon>Bacillati</taxon>
        <taxon>Actinomycetota</taxon>
        <taxon>Actinomycetes</taxon>
        <taxon>Micrococcales</taxon>
        <taxon>Micrococcaceae</taxon>
        <taxon>Paeniglutamicibacter</taxon>
    </lineage>
</organism>
<gene>
    <name evidence="1" type="ORF">ADIAG_02197</name>
</gene>
<reference evidence="1 2" key="1">
    <citation type="journal article" date="2013" name="Genome Announc.">
        <title>Draft Genome Sequence of Arthrobacter gangotriensis Strain Lz1yT, Isolated from a Penguin Rookery Soil Sample Collected in Antarctica, near the Indian Station Dakshin Gangotri.</title>
        <authorList>
            <person name="Shivaji S."/>
            <person name="Ara S."/>
            <person name="Bandi S."/>
            <person name="Singh A."/>
            <person name="Kumar Pinnaka A."/>
        </authorList>
    </citation>
    <scope>NUCLEOTIDE SEQUENCE [LARGE SCALE GENOMIC DNA]</scope>
    <source>
        <strain evidence="1 2">Lz1y</strain>
    </source>
</reference>
<name>M7MT37_9MICC</name>
<proteinExistence type="predicted"/>
<comment type="caution">
    <text evidence="1">The sequence shown here is derived from an EMBL/GenBank/DDBJ whole genome shotgun (WGS) entry which is preliminary data.</text>
</comment>
<dbReference type="AlphaFoldDB" id="M7MT37"/>
<dbReference type="STRING" id="1276920.ADIAG_02197"/>